<evidence type="ECO:0000313" key="2">
    <source>
        <dbReference type="Proteomes" id="UP000216913"/>
    </source>
</evidence>
<dbReference type="AlphaFoldDB" id="A0A261TFE8"/>
<gene>
    <name evidence="1" type="ORF">CAL25_17335</name>
</gene>
<proteinExistence type="predicted"/>
<dbReference type="EMBL" id="NEVP01000010">
    <property type="protein sequence ID" value="OZI48135.1"/>
    <property type="molecule type" value="Genomic_DNA"/>
</dbReference>
<reference evidence="1 2" key="1">
    <citation type="submission" date="2017-05" db="EMBL/GenBank/DDBJ databases">
        <title>Complete and WGS of Bordetella genogroups.</title>
        <authorList>
            <person name="Spilker T."/>
            <person name="LiPuma J."/>
        </authorList>
    </citation>
    <scope>NUCLEOTIDE SEQUENCE [LARGE SCALE GENOMIC DNA]</scope>
    <source>
        <strain evidence="1 2">AU10456</strain>
    </source>
</reference>
<comment type="caution">
    <text evidence="1">The sequence shown here is derived from an EMBL/GenBank/DDBJ whole genome shotgun (WGS) entry which is preliminary data.</text>
</comment>
<dbReference type="SUPFAM" id="SSF47336">
    <property type="entry name" value="ACP-like"/>
    <property type="match status" value="1"/>
</dbReference>
<dbReference type="InterPro" id="IPR036736">
    <property type="entry name" value="ACP-like_sf"/>
</dbReference>
<organism evidence="1 2">
    <name type="scientific">Bordetella genomosp. 5</name>
    <dbReference type="NCBI Taxonomy" id="1395608"/>
    <lineage>
        <taxon>Bacteria</taxon>
        <taxon>Pseudomonadati</taxon>
        <taxon>Pseudomonadota</taxon>
        <taxon>Betaproteobacteria</taxon>
        <taxon>Burkholderiales</taxon>
        <taxon>Alcaligenaceae</taxon>
        <taxon>Bordetella</taxon>
    </lineage>
</organism>
<dbReference type="Gene3D" id="1.10.1200.10">
    <property type="entry name" value="ACP-like"/>
    <property type="match status" value="1"/>
</dbReference>
<evidence type="ECO:0008006" key="3">
    <source>
        <dbReference type="Google" id="ProtNLM"/>
    </source>
</evidence>
<protein>
    <recommendedName>
        <fullName evidence="3">Carrier domain-containing protein</fullName>
    </recommendedName>
</protein>
<sequence>MGAPYRGSSAEAVFFVMSDIPTSDAVRHRIAALLEAEFGISAAALLADTAFTEIDSKFDSLALLEVQFLLEAEYKIEFPTMQPGDVLPVNVSELAAIVLERMQAHG</sequence>
<dbReference type="Proteomes" id="UP000216913">
    <property type="component" value="Unassembled WGS sequence"/>
</dbReference>
<keyword evidence="2" id="KW-1185">Reference proteome</keyword>
<accession>A0A261TFE8</accession>
<evidence type="ECO:0000313" key="1">
    <source>
        <dbReference type="EMBL" id="OZI48135.1"/>
    </source>
</evidence>
<name>A0A261TFE8_9BORD</name>